<reference evidence="2 3" key="1">
    <citation type="submission" date="2016-02" db="EMBL/GenBank/DDBJ databases">
        <title>Biosynthesis of antibiotic leucinostatins and their inhibition on Phytophthora in bio-control Purpureocillium lilacinum.</title>
        <authorList>
            <person name="Wang G."/>
            <person name="Liu Z."/>
            <person name="Lin R."/>
            <person name="Li E."/>
            <person name="Mao Z."/>
            <person name="Ling J."/>
            <person name="Yin W."/>
            <person name="Xie B."/>
        </authorList>
    </citation>
    <scope>NUCLEOTIDE SEQUENCE [LARGE SCALE GENOMIC DNA]</scope>
    <source>
        <strain evidence="2">PLFJ-1</strain>
    </source>
</reference>
<feature type="region of interest" description="Disordered" evidence="1">
    <location>
        <begin position="118"/>
        <end position="389"/>
    </location>
</feature>
<feature type="compositionally biased region" description="Basic and acidic residues" evidence="1">
    <location>
        <begin position="80"/>
        <end position="91"/>
    </location>
</feature>
<protein>
    <submittedName>
        <fullName evidence="2">Uncharacterized protein</fullName>
    </submittedName>
</protein>
<feature type="compositionally biased region" description="Basic and acidic residues" evidence="1">
    <location>
        <begin position="277"/>
        <end position="300"/>
    </location>
</feature>
<feature type="compositionally biased region" description="Basic and acidic residues" evidence="1">
    <location>
        <begin position="183"/>
        <end position="201"/>
    </location>
</feature>
<evidence type="ECO:0000313" key="2">
    <source>
        <dbReference type="EMBL" id="OAQ81187.1"/>
    </source>
</evidence>
<sequence>MMTSIIARTVDQTRKAGESSSFPISVFTHATQPHETGRIYPGKDNGPYGYGKLHGRLAAEVVHKRAPDAHHGKRPPKRPLPPERQTDQHARVAERPHGVVGQEHPLRLSRLGGPQLAIQRQQRGAERLQTEACLPPRPARDHLGKDLRADERLGARLGLPRRQDAGDEEDVEGYGQGQPEADLEVRDDDHRHLFGRCEEGPGRGGGAERAGARRRSEGRNERQLGARREAIDEAALRMDRVHKDERDKQARRDSQPTVHPPQHVNNHGPGPPAPRPGYDHQGQHLHNRHEGDADAREARRLGGVGRDGPEGRPGRGARGGEAAQVQGAGGGEERNGRDPEDDGDGVEPAEAVVELVQHEGDAAGALRDEEPRRVEAAQGEARVRGPAGDAAGVTAFRGAHIKAVEMSREGEDWASPGETMVEGICTCKLKR</sequence>
<proteinExistence type="predicted"/>
<name>A0A179GTB8_PURLI</name>
<feature type="compositionally biased region" description="Basic and acidic residues" evidence="1">
    <location>
        <begin position="356"/>
        <end position="375"/>
    </location>
</feature>
<accession>A0A179GTB8</accession>
<feature type="compositionally biased region" description="Basic and acidic residues" evidence="1">
    <location>
        <begin position="138"/>
        <end position="154"/>
    </location>
</feature>
<comment type="caution">
    <text evidence="2">The sequence shown here is derived from an EMBL/GenBank/DDBJ whole genome shotgun (WGS) entry which is preliminary data.</text>
</comment>
<gene>
    <name evidence="2" type="ORF">VFPFJ_09642</name>
</gene>
<feature type="region of interest" description="Disordered" evidence="1">
    <location>
        <begin position="65"/>
        <end position="91"/>
    </location>
</feature>
<dbReference type="EMBL" id="LSBI01000009">
    <property type="protein sequence ID" value="OAQ81187.1"/>
    <property type="molecule type" value="Genomic_DNA"/>
</dbReference>
<dbReference type="AlphaFoldDB" id="A0A179GTB8"/>
<organism evidence="2 3">
    <name type="scientific">Purpureocillium lilacinum</name>
    <name type="common">Paecilomyces lilacinus</name>
    <dbReference type="NCBI Taxonomy" id="33203"/>
    <lineage>
        <taxon>Eukaryota</taxon>
        <taxon>Fungi</taxon>
        <taxon>Dikarya</taxon>
        <taxon>Ascomycota</taxon>
        <taxon>Pezizomycotina</taxon>
        <taxon>Sordariomycetes</taxon>
        <taxon>Hypocreomycetidae</taxon>
        <taxon>Hypocreales</taxon>
        <taxon>Ophiocordycipitaceae</taxon>
        <taxon>Purpureocillium</taxon>
    </lineage>
</organism>
<evidence type="ECO:0000256" key="1">
    <source>
        <dbReference type="SAM" id="MobiDB-lite"/>
    </source>
</evidence>
<dbReference type="Proteomes" id="UP000078340">
    <property type="component" value="Unassembled WGS sequence"/>
</dbReference>
<evidence type="ECO:0000313" key="3">
    <source>
        <dbReference type="Proteomes" id="UP000078340"/>
    </source>
</evidence>
<feature type="compositionally biased region" description="Basic and acidic residues" evidence="1">
    <location>
        <begin position="210"/>
        <end position="254"/>
    </location>
</feature>